<sequence>MPQSLNPKFVVVFGLAAHALNHVKVALQVRNETPGVATSCGRIAFEHALTAQWMMLTEYGERELLARLSRSDYIRLNEMVSALREIGSMDDIFAASHGLSDEQLQQLAEITQHPRSGGPPKMREMCGRFAGGPAKTLFYDMQREYSGAVHPSNALILSHLRHDGTTAKGVDWAGAQTAVGDWGPALAMASAWALYVVEVCRAGQPRIVSPLAVRAR</sequence>
<proteinExistence type="predicted"/>
<dbReference type="AlphaFoldDB" id="A0A6N4UVG8"/>
<keyword evidence="2" id="KW-1185">Reference proteome</keyword>
<dbReference type="EMBL" id="AP022565">
    <property type="protein sequence ID" value="BBX28438.1"/>
    <property type="molecule type" value="Genomic_DNA"/>
</dbReference>
<evidence type="ECO:0000313" key="2">
    <source>
        <dbReference type="Proteomes" id="UP000466906"/>
    </source>
</evidence>
<protein>
    <submittedName>
        <fullName evidence="1">Uncharacterized protein</fullName>
    </submittedName>
</protein>
<name>A0A6N4UVG8_9MYCO</name>
<accession>A0A6N4UVG8</accession>
<gene>
    <name evidence="1" type="ORF">MALV_35630</name>
</gene>
<dbReference type="RefSeq" id="WP_163666093.1">
    <property type="nucleotide sequence ID" value="NZ_AP022565.1"/>
</dbReference>
<organism evidence="1 2">
    <name type="scientific">Mycolicibacterium alvei</name>
    <dbReference type="NCBI Taxonomy" id="67081"/>
    <lineage>
        <taxon>Bacteria</taxon>
        <taxon>Bacillati</taxon>
        <taxon>Actinomycetota</taxon>
        <taxon>Actinomycetes</taxon>
        <taxon>Mycobacteriales</taxon>
        <taxon>Mycobacteriaceae</taxon>
        <taxon>Mycolicibacterium</taxon>
    </lineage>
</organism>
<evidence type="ECO:0000313" key="1">
    <source>
        <dbReference type="EMBL" id="BBX28438.1"/>
    </source>
</evidence>
<dbReference type="KEGG" id="malv:MALV_35630"/>
<reference evidence="1 2" key="1">
    <citation type="journal article" date="2019" name="Emerg. Microbes Infect.">
        <title>Comprehensive subspecies identification of 175 nontuberculous mycobacteria species based on 7547 genomic profiles.</title>
        <authorList>
            <person name="Matsumoto Y."/>
            <person name="Kinjo T."/>
            <person name="Motooka D."/>
            <person name="Nabeya D."/>
            <person name="Jung N."/>
            <person name="Uechi K."/>
            <person name="Horii T."/>
            <person name="Iida T."/>
            <person name="Fujita J."/>
            <person name="Nakamura S."/>
        </authorList>
    </citation>
    <scope>NUCLEOTIDE SEQUENCE [LARGE SCALE GENOMIC DNA]</scope>
    <source>
        <strain evidence="1 2">JCM 12272</strain>
    </source>
</reference>
<dbReference type="Proteomes" id="UP000466906">
    <property type="component" value="Chromosome"/>
</dbReference>